<gene>
    <name evidence="1" type="ORF">Vau01_118950</name>
</gene>
<proteinExistence type="predicted"/>
<keyword evidence="2" id="KW-1185">Reference proteome</keyword>
<accession>A0A8J3ZI91</accession>
<dbReference type="AlphaFoldDB" id="A0A8J3ZI91"/>
<evidence type="ECO:0000313" key="1">
    <source>
        <dbReference type="EMBL" id="GIJ64379.1"/>
    </source>
</evidence>
<evidence type="ECO:0008006" key="3">
    <source>
        <dbReference type="Google" id="ProtNLM"/>
    </source>
</evidence>
<evidence type="ECO:0000313" key="2">
    <source>
        <dbReference type="Proteomes" id="UP000612585"/>
    </source>
</evidence>
<sequence>MLYTGLIVVVLAGVVLGGGVVFGARTHGYDLAQQAARAGAQEIDLAAYRTNGTLRLDPARAAAAANRFLAAAGATGTVAVTAAQITVTATSQQDTPMLAGFGHPTVSVTATASATPVAGPPP</sequence>
<dbReference type="Proteomes" id="UP000612585">
    <property type="component" value="Unassembled WGS sequence"/>
</dbReference>
<dbReference type="EMBL" id="BOPG01000115">
    <property type="protein sequence ID" value="GIJ64379.1"/>
    <property type="molecule type" value="Genomic_DNA"/>
</dbReference>
<protein>
    <recommendedName>
        <fullName evidence="3">Flp pilus-assembly TadE/G-like</fullName>
    </recommendedName>
</protein>
<comment type="caution">
    <text evidence="1">The sequence shown here is derived from an EMBL/GenBank/DDBJ whole genome shotgun (WGS) entry which is preliminary data.</text>
</comment>
<organism evidence="1 2">
    <name type="scientific">Virgisporangium aurantiacum</name>
    <dbReference type="NCBI Taxonomy" id="175570"/>
    <lineage>
        <taxon>Bacteria</taxon>
        <taxon>Bacillati</taxon>
        <taxon>Actinomycetota</taxon>
        <taxon>Actinomycetes</taxon>
        <taxon>Micromonosporales</taxon>
        <taxon>Micromonosporaceae</taxon>
        <taxon>Virgisporangium</taxon>
    </lineage>
</organism>
<name>A0A8J3ZI91_9ACTN</name>
<reference evidence="1" key="1">
    <citation type="submission" date="2021-01" db="EMBL/GenBank/DDBJ databases">
        <title>Whole genome shotgun sequence of Virgisporangium aurantiacum NBRC 16421.</title>
        <authorList>
            <person name="Komaki H."/>
            <person name="Tamura T."/>
        </authorList>
    </citation>
    <scope>NUCLEOTIDE SEQUENCE</scope>
    <source>
        <strain evidence="1">NBRC 16421</strain>
    </source>
</reference>